<proteinExistence type="predicted"/>
<name>A0ABV9GRF2_9BACL</name>
<dbReference type="RefSeq" id="WP_376846933.1">
    <property type="nucleotide sequence ID" value="NZ_JBHSFW010000012.1"/>
</dbReference>
<sequence>MNSSLFWQLVTHEMKPKGEWRKLKRKKFPLPVKIAYIAIIYVAIGAWLTYMSFQKDFQLQYLWFFTLGLPYMVFFFGYGLVKKEWENDTQGWWLTLPYSRWHLITAKYLGAWLQALMIFLIIYVSGVIFSLYLFLVNRQLTFMDVVNFWDTGLIWMLLMLGTSPFVMALGVFNGTVQYTTLRPLAIVFLVLFMGLGSVTYWGYGMSFSGSLFVGSFSDETLINAMHFSWPIVVTMVVSWICAYLVLRLASYLLDKKLSL</sequence>
<feature type="transmembrane region" description="Helical" evidence="1">
    <location>
        <begin position="184"/>
        <end position="203"/>
    </location>
</feature>
<keyword evidence="3" id="KW-1185">Reference proteome</keyword>
<keyword evidence="1" id="KW-1133">Transmembrane helix</keyword>
<evidence type="ECO:0000313" key="2">
    <source>
        <dbReference type="EMBL" id="MFC4619842.1"/>
    </source>
</evidence>
<gene>
    <name evidence="2" type="ORF">ACFO4N_14110</name>
</gene>
<comment type="caution">
    <text evidence="2">The sequence shown here is derived from an EMBL/GenBank/DDBJ whole genome shotgun (WGS) entry which is preliminary data.</text>
</comment>
<organism evidence="2 3">
    <name type="scientific">Camelliibacillus cellulosilyticus</name>
    <dbReference type="NCBI Taxonomy" id="2174486"/>
    <lineage>
        <taxon>Bacteria</taxon>
        <taxon>Bacillati</taxon>
        <taxon>Bacillota</taxon>
        <taxon>Bacilli</taxon>
        <taxon>Bacillales</taxon>
        <taxon>Sporolactobacillaceae</taxon>
        <taxon>Camelliibacillus</taxon>
    </lineage>
</organism>
<dbReference type="EMBL" id="JBHSFW010000012">
    <property type="protein sequence ID" value="MFC4619842.1"/>
    <property type="molecule type" value="Genomic_DNA"/>
</dbReference>
<evidence type="ECO:0000313" key="3">
    <source>
        <dbReference type="Proteomes" id="UP001596022"/>
    </source>
</evidence>
<feature type="transmembrane region" description="Helical" evidence="1">
    <location>
        <begin position="109"/>
        <end position="133"/>
    </location>
</feature>
<keyword evidence="1" id="KW-0472">Membrane</keyword>
<protein>
    <submittedName>
        <fullName evidence="2">ABC transporter permease</fullName>
    </submittedName>
</protein>
<evidence type="ECO:0000256" key="1">
    <source>
        <dbReference type="SAM" id="Phobius"/>
    </source>
</evidence>
<feature type="transmembrane region" description="Helical" evidence="1">
    <location>
        <begin position="62"/>
        <end position="81"/>
    </location>
</feature>
<feature type="transmembrane region" description="Helical" evidence="1">
    <location>
        <begin position="153"/>
        <end position="172"/>
    </location>
</feature>
<reference evidence="3" key="1">
    <citation type="journal article" date="2019" name="Int. J. Syst. Evol. Microbiol.">
        <title>The Global Catalogue of Microorganisms (GCM) 10K type strain sequencing project: providing services to taxonomists for standard genome sequencing and annotation.</title>
        <authorList>
            <consortium name="The Broad Institute Genomics Platform"/>
            <consortium name="The Broad Institute Genome Sequencing Center for Infectious Disease"/>
            <person name="Wu L."/>
            <person name="Ma J."/>
        </authorList>
    </citation>
    <scope>NUCLEOTIDE SEQUENCE [LARGE SCALE GENOMIC DNA]</scope>
    <source>
        <strain evidence="3">CGMCC 1.16306</strain>
    </source>
</reference>
<keyword evidence="1" id="KW-0812">Transmembrane</keyword>
<feature type="transmembrane region" description="Helical" evidence="1">
    <location>
        <begin position="227"/>
        <end position="246"/>
    </location>
</feature>
<accession>A0ABV9GRF2</accession>
<feature type="transmembrane region" description="Helical" evidence="1">
    <location>
        <begin position="30"/>
        <end position="50"/>
    </location>
</feature>
<dbReference type="Proteomes" id="UP001596022">
    <property type="component" value="Unassembled WGS sequence"/>
</dbReference>
<dbReference type="Pfam" id="PF12730">
    <property type="entry name" value="ABC2_membrane_4"/>
    <property type="match status" value="1"/>
</dbReference>